<protein>
    <recommendedName>
        <fullName evidence="2">AB hydrolase-1 domain-containing protein</fullName>
    </recommendedName>
</protein>
<evidence type="ECO:0000313" key="4">
    <source>
        <dbReference type="Proteomes" id="UP000694044"/>
    </source>
</evidence>
<feature type="domain" description="AB hydrolase-1" evidence="2">
    <location>
        <begin position="438"/>
        <end position="545"/>
    </location>
</feature>
<sequence>MPRPILKTLSSYASPVRSSGSASKRERRRVAIRRYSGASRRVTFSPFTKLRGDSSTSSQLPLLTGTKAAEQRDKNAEETKGSLTSGFTFSSATEAEKKNQSRRKQELQTMQTLFRAAKRRPHSVKSLLLANVPGLKRLNTWASDWLDYAKTFRDAMPWPRRTRPKRRPTRLLRGPWTELDDADHKYVQQLALSSTSSHPTLLLPASTSSRDENPLSVVHRSPQPDLTPANRGSFTNLLRKEGIPVDEAERQVNRAIDKDLRGVSHPAKRQRTVSRNAEPNPMNKCMHTEKPREPPRAFLFAVSAGPYKWPYNRLASHDQFLEGGILFIRPLPGRQTDVTSVARVLVGADALLNSITTVALRGGGGIEERRCSSCIGCSDGLRLREPAASATMGNTVSALVFQPPPATYGYTRRYFFLVTAMHNRIPAFFVPYDKAEYTVLFSHGNAEDLGMIYDWFREVSRRLQANVMSYDYSGYGISEGEPSEEACFADAETAFAYLVNVKKIPPSKIILYGRSLGSGPTTHLAVKQSNLEQPVAGVILQSPVLSMFRVVFNFRYTFPGDLFCNIDIIDQVRSPVTIIHGTRDEVVPFWHGEGLFEMCHQEWRCKPLWVTDAGHNNIEAYLSTLGDDFFQHLIEFVQVCHATTTIRAAEVAEQKVLVTGKTV</sequence>
<feature type="region of interest" description="Disordered" evidence="1">
    <location>
        <begin position="1"/>
        <end position="28"/>
    </location>
</feature>
<reference evidence="3" key="1">
    <citation type="submission" date="2021-02" db="EMBL/GenBank/DDBJ databases">
        <authorList>
            <person name="Palmer J.M."/>
        </authorList>
    </citation>
    <scope>NUCLEOTIDE SEQUENCE</scope>
    <source>
        <strain evidence="3">SCRP734</strain>
    </source>
</reference>
<dbReference type="PANTHER" id="PTHR12277:SF81">
    <property type="entry name" value="PROTEIN ABHD13"/>
    <property type="match status" value="1"/>
</dbReference>
<dbReference type="InterPro" id="IPR000073">
    <property type="entry name" value="AB_hydrolase_1"/>
</dbReference>
<feature type="compositionally biased region" description="Basic and acidic residues" evidence="1">
    <location>
        <begin position="69"/>
        <end position="80"/>
    </location>
</feature>
<evidence type="ECO:0000256" key="1">
    <source>
        <dbReference type="SAM" id="MobiDB-lite"/>
    </source>
</evidence>
<dbReference type="AlphaFoldDB" id="A0A8T1W9F9"/>
<dbReference type="Proteomes" id="UP000694044">
    <property type="component" value="Unassembled WGS sequence"/>
</dbReference>
<dbReference type="Pfam" id="PF00561">
    <property type="entry name" value="Abhydrolase_1"/>
    <property type="match status" value="1"/>
</dbReference>
<dbReference type="PANTHER" id="PTHR12277">
    <property type="entry name" value="ALPHA/BETA HYDROLASE DOMAIN-CONTAINING PROTEIN"/>
    <property type="match status" value="1"/>
</dbReference>
<evidence type="ECO:0000313" key="3">
    <source>
        <dbReference type="EMBL" id="KAG7389956.1"/>
    </source>
</evidence>
<proteinExistence type="predicted"/>
<gene>
    <name evidence="3" type="ORF">PHYPSEUDO_009214</name>
</gene>
<accession>A0A8T1W9F9</accession>
<feature type="region of interest" description="Disordered" evidence="1">
    <location>
        <begin position="46"/>
        <end position="106"/>
    </location>
</feature>
<dbReference type="OrthoDB" id="446723at2759"/>
<feature type="region of interest" description="Disordered" evidence="1">
    <location>
        <begin position="263"/>
        <end position="291"/>
    </location>
</feature>
<evidence type="ECO:0000259" key="2">
    <source>
        <dbReference type="Pfam" id="PF00561"/>
    </source>
</evidence>
<name>A0A8T1W9F9_9STRA</name>
<keyword evidence="4" id="KW-1185">Reference proteome</keyword>
<feature type="compositionally biased region" description="Basic and acidic residues" evidence="1">
    <location>
        <begin position="94"/>
        <end position="106"/>
    </location>
</feature>
<feature type="compositionally biased region" description="Polar residues" evidence="1">
    <location>
        <begin position="81"/>
        <end position="93"/>
    </location>
</feature>
<feature type="region of interest" description="Disordered" evidence="1">
    <location>
        <begin position="205"/>
        <end position="233"/>
    </location>
</feature>
<dbReference type="EMBL" id="JAGDFM010000038">
    <property type="protein sequence ID" value="KAG7389956.1"/>
    <property type="molecule type" value="Genomic_DNA"/>
</dbReference>
<feature type="compositionally biased region" description="Polar residues" evidence="1">
    <location>
        <begin position="8"/>
        <end position="22"/>
    </location>
</feature>
<organism evidence="3 4">
    <name type="scientific">Phytophthora pseudosyringae</name>
    <dbReference type="NCBI Taxonomy" id="221518"/>
    <lineage>
        <taxon>Eukaryota</taxon>
        <taxon>Sar</taxon>
        <taxon>Stramenopiles</taxon>
        <taxon>Oomycota</taxon>
        <taxon>Peronosporomycetes</taxon>
        <taxon>Peronosporales</taxon>
        <taxon>Peronosporaceae</taxon>
        <taxon>Phytophthora</taxon>
    </lineage>
</organism>
<comment type="caution">
    <text evidence="3">The sequence shown here is derived from an EMBL/GenBank/DDBJ whole genome shotgun (WGS) entry which is preliminary data.</text>
</comment>